<dbReference type="Proteomes" id="UP001482231">
    <property type="component" value="Unassembled WGS sequence"/>
</dbReference>
<proteinExistence type="predicted"/>
<protein>
    <submittedName>
        <fullName evidence="1">Uncharacterized protein</fullName>
    </submittedName>
</protein>
<dbReference type="EMBL" id="JBAJEX010000005">
    <property type="protein sequence ID" value="MEO1767107.1"/>
    <property type="molecule type" value="Genomic_DNA"/>
</dbReference>
<name>A0ABV0EI89_9BURK</name>
<sequence>MSKIPDFTPTELEVVKQTVRERYGKEVAVEVADAEIRMYPDDRELTEVPCLYWAERGCQFVIFKVGEGRYRNQFFYSVREQYGTGRAEYDDILDCALTLLRVQADHEAQRAGF</sequence>
<reference evidence="1 2" key="1">
    <citation type="submission" date="2024-02" db="EMBL/GenBank/DDBJ databases">
        <title>New thermophilic sulfur-oxidizing bacteria from a hot springs of the Uzon caldera (Kamchatka, Russia).</title>
        <authorList>
            <person name="Dukat A.M."/>
            <person name="Elcheninov A.G."/>
            <person name="Frolov E.N."/>
        </authorList>
    </citation>
    <scope>NUCLEOTIDE SEQUENCE [LARGE SCALE GENOMIC DNA]</scope>
    <source>
        <strain evidence="1 2">AK1</strain>
    </source>
</reference>
<evidence type="ECO:0000313" key="1">
    <source>
        <dbReference type="EMBL" id="MEO1767107.1"/>
    </source>
</evidence>
<keyword evidence="2" id="KW-1185">Reference proteome</keyword>
<comment type="caution">
    <text evidence="1">The sequence shown here is derived from an EMBL/GenBank/DDBJ whole genome shotgun (WGS) entry which is preliminary data.</text>
</comment>
<gene>
    <name evidence="1" type="ORF">V6E02_07770</name>
</gene>
<organism evidence="1 2">
    <name type="scientific">Thiobacter aerophilum</name>
    <dbReference type="NCBI Taxonomy" id="3121275"/>
    <lineage>
        <taxon>Bacteria</taxon>
        <taxon>Pseudomonadati</taxon>
        <taxon>Pseudomonadota</taxon>
        <taxon>Betaproteobacteria</taxon>
        <taxon>Burkholderiales</taxon>
        <taxon>Thiobacteraceae</taxon>
        <taxon>Thiobacter</taxon>
    </lineage>
</organism>
<accession>A0ABV0EI89</accession>
<dbReference type="RefSeq" id="WP_347308216.1">
    <property type="nucleotide sequence ID" value="NZ_JBAJEX010000005.1"/>
</dbReference>
<evidence type="ECO:0000313" key="2">
    <source>
        <dbReference type="Proteomes" id="UP001482231"/>
    </source>
</evidence>